<feature type="domain" description="MIR" evidence="33">
    <location>
        <begin position="93"/>
        <end position="148"/>
    </location>
</feature>
<feature type="compositionally biased region" description="Basic and acidic residues" evidence="30">
    <location>
        <begin position="1329"/>
        <end position="1347"/>
    </location>
</feature>
<evidence type="ECO:0000256" key="15">
    <source>
        <dbReference type="ARBA" id="ARBA00022860"/>
    </source>
</evidence>
<dbReference type="SUPFAM" id="SSF82109">
    <property type="entry name" value="MIR domain"/>
    <property type="match status" value="2"/>
</dbReference>
<dbReference type="FunFam" id="2.60.120.920:FF:000002">
    <property type="entry name" value="ryanodine receptor isoform X2"/>
    <property type="match status" value="1"/>
</dbReference>
<feature type="domain" description="B30.2/SPRY" evidence="32">
    <location>
        <begin position="1009"/>
        <end position="1205"/>
    </location>
</feature>
<dbReference type="GO" id="GO:0005219">
    <property type="term" value="F:ryanodine-sensitive calcium-release channel activity"/>
    <property type="evidence" value="ECO:0007669"/>
    <property type="project" value="InterPro"/>
</dbReference>
<dbReference type="InterPro" id="IPR011992">
    <property type="entry name" value="EF-hand-dom_pair"/>
</dbReference>
<dbReference type="Pfam" id="PF00520">
    <property type="entry name" value="Ion_trans"/>
    <property type="match status" value="1"/>
</dbReference>
<dbReference type="FunFam" id="2.80.10.50:FF:000006">
    <property type="entry name" value="Ryanodine receptor 2 (Cardiac)"/>
    <property type="match status" value="1"/>
</dbReference>
<dbReference type="Gene3D" id="1.25.10.30">
    <property type="entry name" value="IP3 receptor type 1 binding core, RIH domain"/>
    <property type="match status" value="1"/>
</dbReference>
<feature type="compositionally biased region" description="Acidic residues" evidence="30">
    <location>
        <begin position="1943"/>
        <end position="1959"/>
    </location>
</feature>
<dbReference type="CDD" id="cd23290">
    <property type="entry name" value="beta-trefoil_MIR_RyR1"/>
    <property type="match status" value="1"/>
</dbReference>
<feature type="domain" description="MIR" evidence="33">
    <location>
        <begin position="208"/>
        <end position="263"/>
    </location>
</feature>
<dbReference type="InterPro" id="IPR013662">
    <property type="entry name" value="RIH_assoc-dom"/>
</dbReference>
<dbReference type="GO" id="GO:0005524">
    <property type="term" value="F:ATP binding"/>
    <property type="evidence" value="ECO:0007669"/>
    <property type="project" value="UniProtKB-KW"/>
</dbReference>
<keyword evidence="4" id="KW-0217">Developmental protein</keyword>
<feature type="transmembrane region" description="Helical" evidence="31">
    <location>
        <begin position="4690"/>
        <end position="4712"/>
    </location>
</feature>
<dbReference type="GO" id="GO:0006941">
    <property type="term" value="P:striated muscle contraction"/>
    <property type="evidence" value="ECO:0007669"/>
    <property type="project" value="TreeGrafter"/>
</dbReference>
<dbReference type="Pfam" id="PF06459">
    <property type="entry name" value="RR_TM4-6"/>
    <property type="match status" value="1"/>
</dbReference>
<dbReference type="GO" id="GO:0046872">
    <property type="term" value="F:metal ion binding"/>
    <property type="evidence" value="ECO:0007669"/>
    <property type="project" value="UniProtKB-KW"/>
</dbReference>
<feature type="transmembrane region" description="Helical" evidence="31">
    <location>
        <begin position="4967"/>
        <end position="4990"/>
    </location>
</feature>
<feature type="compositionally biased region" description="Basic and acidic residues" evidence="30">
    <location>
        <begin position="4537"/>
        <end position="4551"/>
    </location>
</feature>
<evidence type="ECO:0000256" key="29">
    <source>
        <dbReference type="SAM" id="Coils"/>
    </source>
</evidence>
<dbReference type="InterPro" id="IPR035910">
    <property type="entry name" value="RyR/IP3R_RIH_dom_sf"/>
</dbReference>
<feature type="region of interest" description="Disordered" evidence="30">
    <location>
        <begin position="1841"/>
        <end position="1960"/>
    </location>
</feature>
<dbReference type="Pfam" id="PF21119">
    <property type="entry name" value="RYDR_Jsol"/>
    <property type="match status" value="1"/>
</dbReference>
<dbReference type="FunFam" id="2.60.120.920:FF:000019">
    <property type="entry name" value="Ryanodine receptor 1 (skeletal)"/>
    <property type="match status" value="1"/>
</dbReference>
<dbReference type="InterPro" id="IPR001870">
    <property type="entry name" value="B30.2/SPRY"/>
</dbReference>
<keyword evidence="10" id="KW-0677">Repeat</keyword>
<feature type="coiled-coil region" evidence="29">
    <location>
        <begin position="3698"/>
        <end position="3725"/>
    </location>
</feature>
<dbReference type="EMBL" id="JAFDVH010000009">
    <property type="protein sequence ID" value="KAG7471152.1"/>
    <property type="molecule type" value="Genomic_DNA"/>
</dbReference>
<dbReference type="Gene3D" id="1.10.238.10">
    <property type="entry name" value="EF-hand"/>
    <property type="match status" value="1"/>
</dbReference>
<evidence type="ECO:0000256" key="28">
    <source>
        <dbReference type="ARBA" id="ARBA00046784"/>
    </source>
</evidence>
<keyword evidence="13" id="KW-0106">Calcium</keyword>
<evidence type="ECO:0000256" key="25">
    <source>
        <dbReference type="ARBA" id="ARBA00032969"/>
    </source>
</evidence>
<dbReference type="PANTHER" id="PTHR46399">
    <property type="entry name" value="B30.2/SPRY DOMAIN-CONTAINING PROTEIN"/>
    <property type="match status" value="1"/>
</dbReference>
<feature type="region of interest" description="Disordered" evidence="30">
    <location>
        <begin position="4433"/>
        <end position="4581"/>
    </location>
</feature>
<gene>
    <name evidence="34" type="ORF">MATL_G00121190</name>
</gene>
<dbReference type="PROSITE" id="PS50919">
    <property type="entry name" value="MIR"/>
    <property type="match status" value="4"/>
</dbReference>
<dbReference type="InterPro" id="IPR000699">
    <property type="entry name" value="RIH_dom"/>
</dbReference>
<feature type="compositionally biased region" description="Basic and acidic residues" evidence="30">
    <location>
        <begin position="1919"/>
        <end position="1942"/>
    </location>
</feature>
<keyword evidence="16" id="KW-0703">Sarcoplasmic reticulum</keyword>
<dbReference type="FunFam" id="1.25.10.30:FF:000002">
    <property type="entry name" value="ryanodine receptor isoform X2"/>
    <property type="match status" value="1"/>
</dbReference>
<feature type="domain" description="B30.2/SPRY" evidence="32">
    <location>
        <begin position="583"/>
        <end position="793"/>
    </location>
</feature>
<feature type="compositionally biased region" description="Acidic residues" evidence="30">
    <location>
        <begin position="4302"/>
        <end position="4337"/>
    </location>
</feature>
<evidence type="ECO:0000256" key="30">
    <source>
        <dbReference type="SAM" id="MobiDB-lite"/>
    </source>
</evidence>
<dbReference type="FunFam" id="2.80.10.50:FF:000009">
    <property type="entry name" value="Ryanodine receptor 1 (skeletal)"/>
    <property type="match status" value="1"/>
</dbReference>
<feature type="compositionally biased region" description="Acidic residues" evidence="30">
    <location>
        <begin position="1850"/>
        <end position="1904"/>
    </location>
</feature>
<evidence type="ECO:0000256" key="11">
    <source>
        <dbReference type="ARBA" id="ARBA00022741"/>
    </source>
</evidence>
<keyword evidence="11" id="KW-0547">Nucleotide-binding</keyword>
<evidence type="ECO:0000256" key="27">
    <source>
        <dbReference type="ARBA" id="ARBA00045680"/>
    </source>
</evidence>
<feature type="region of interest" description="Disordered" evidence="30">
    <location>
        <begin position="3507"/>
        <end position="3532"/>
    </location>
</feature>
<evidence type="ECO:0000256" key="8">
    <source>
        <dbReference type="ARBA" id="ARBA00022692"/>
    </source>
</evidence>
<evidence type="ECO:0000256" key="13">
    <source>
        <dbReference type="ARBA" id="ARBA00022837"/>
    </source>
</evidence>
<evidence type="ECO:0000256" key="16">
    <source>
        <dbReference type="ARBA" id="ARBA00022951"/>
    </source>
</evidence>
<comment type="caution">
    <text evidence="34">The sequence shown here is derived from an EMBL/GenBank/DDBJ whole genome shotgun (WGS) entry which is preliminary data.</text>
</comment>
<evidence type="ECO:0000256" key="9">
    <source>
        <dbReference type="ARBA" id="ARBA00022723"/>
    </source>
</evidence>
<dbReference type="InterPro" id="IPR015925">
    <property type="entry name" value="Ryanodine_IP3_receptor"/>
</dbReference>
<comment type="subunit">
    <text evidence="28">Homotetramer. Can also form heterotetramers with RYR2. Identified in a complex composed of RYR1, PDE4D, PKA, FKBP1A and protein phosphatase 1 (PP1). Repeated very high-level exercise decreases interaction with PDE4D and protein phosphatase 1 (PP1). Interacts with CALM; CALM with bound calcium inhibits the RYR1 channel activity. Interacts with S100A1. Interacts with FKBP1A; this stabilizes the closed conformation of the channel. Interacts with CACNA1S; interaction with CACNA1S is important for activation of the RYR1 channel. Interacts with CACNB1. Interacts with TRDN and ASPH; these interactions stimulate RYR1 channel activity. Interacts with SELENON. Interacts with scorpion calcins (AC P0DPT1; AC P0DM30; AC A0A1L4BJ42; AC P59868; AC P60254; AC B8QG00; AC L0GBR1; AC P60252; AC P60253).</text>
</comment>
<evidence type="ECO:0000256" key="6">
    <source>
        <dbReference type="ARBA" id="ARBA00022568"/>
    </source>
</evidence>
<feature type="transmembrane region" description="Helical" evidence="31">
    <location>
        <begin position="4826"/>
        <end position="4846"/>
    </location>
</feature>
<dbReference type="PRINTS" id="PR00795">
    <property type="entry name" value="RYANODINER"/>
</dbReference>
<dbReference type="GO" id="GO:0042383">
    <property type="term" value="C:sarcolemma"/>
    <property type="evidence" value="ECO:0007669"/>
    <property type="project" value="TreeGrafter"/>
</dbReference>
<keyword evidence="29" id="KW-0175">Coiled coil</keyword>
<protein>
    <recommendedName>
        <fullName evidence="2">Ryanodine receptor 1</fullName>
    </recommendedName>
    <alternativeName>
        <fullName evidence="25">Skeletal muscle calcium release channel</fullName>
    </alternativeName>
    <alternativeName>
        <fullName evidence="23">Skeletal muscle ryanodine receptor</fullName>
    </alternativeName>
    <alternativeName>
        <fullName evidence="26">Skeletal muscle-type ryanodine receptor</fullName>
    </alternativeName>
    <alternativeName>
        <fullName evidence="24">Type 1 ryanodine receptor</fullName>
    </alternativeName>
</protein>
<keyword evidence="17 31" id="KW-1133">Transmembrane helix</keyword>
<dbReference type="InterPro" id="IPR013333">
    <property type="entry name" value="Ryan_recept"/>
</dbReference>
<dbReference type="GO" id="GO:0034704">
    <property type="term" value="C:calcium channel complex"/>
    <property type="evidence" value="ECO:0007669"/>
    <property type="project" value="TreeGrafter"/>
</dbReference>
<evidence type="ECO:0000256" key="10">
    <source>
        <dbReference type="ARBA" id="ARBA00022737"/>
    </source>
</evidence>
<dbReference type="Gene3D" id="2.60.120.920">
    <property type="match status" value="3"/>
</dbReference>
<name>A0A9D3Q0Z7_MEGAT</name>
<dbReference type="SUPFAM" id="SSF49899">
    <property type="entry name" value="Concanavalin A-like lectins/glucanases"/>
    <property type="match status" value="3"/>
</dbReference>
<evidence type="ECO:0000313" key="34">
    <source>
        <dbReference type="EMBL" id="KAG7471152.1"/>
    </source>
</evidence>
<dbReference type="InterPro" id="IPR048581">
    <property type="entry name" value="RYDR_Jsol"/>
</dbReference>
<dbReference type="InterPro" id="IPR013320">
    <property type="entry name" value="ConA-like_dom_sf"/>
</dbReference>
<keyword evidence="22" id="KW-0407">Ion channel</keyword>
<evidence type="ECO:0000256" key="31">
    <source>
        <dbReference type="SAM" id="Phobius"/>
    </source>
</evidence>
<dbReference type="Pfam" id="PF02026">
    <property type="entry name" value="RyR"/>
    <property type="match status" value="4"/>
</dbReference>
<feature type="compositionally biased region" description="Acidic residues" evidence="30">
    <location>
        <begin position="4521"/>
        <end position="4536"/>
    </location>
</feature>
<dbReference type="GO" id="GO:0030018">
    <property type="term" value="C:Z disc"/>
    <property type="evidence" value="ECO:0007669"/>
    <property type="project" value="TreeGrafter"/>
</dbReference>
<keyword evidence="21" id="KW-1071">Ligand-gated ion channel</keyword>
<dbReference type="InterPro" id="IPR009460">
    <property type="entry name" value="Ryanrecept_TM4-6"/>
</dbReference>
<dbReference type="Pfam" id="PF08454">
    <property type="entry name" value="RIH_assoc"/>
    <property type="match status" value="1"/>
</dbReference>
<evidence type="ECO:0000256" key="19">
    <source>
        <dbReference type="ARBA" id="ARBA00023136"/>
    </source>
</evidence>
<dbReference type="CDD" id="cd12878">
    <property type="entry name" value="SPRY2_RyR"/>
    <property type="match status" value="1"/>
</dbReference>
<keyword evidence="15" id="KW-0112">Calmodulin-binding</keyword>
<keyword evidence="35" id="KW-1185">Reference proteome</keyword>
<keyword evidence="9" id="KW-0479">Metal-binding</keyword>
<feature type="domain" description="MIR" evidence="33">
    <location>
        <begin position="155"/>
        <end position="200"/>
    </location>
</feature>
<dbReference type="OrthoDB" id="258495at2759"/>
<dbReference type="InterPro" id="IPR016093">
    <property type="entry name" value="MIR_motif"/>
</dbReference>
<evidence type="ECO:0000256" key="18">
    <source>
        <dbReference type="ARBA" id="ARBA00023065"/>
    </source>
</evidence>
<dbReference type="FunFam" id="1.10.490.160:FF:000001">
    <property type="entry name" value="Ryanodine receptor 2 (Cardiac)"/>
    <property type="match status" value="1"/>
</dbReference>
<dbReference type="SMART" id="SM00472">
    <property type="entry name" value="MIR"/>
    <property type="match status" value="4"/>
</dbReference>
<dbReference type="Gene3D" id="2.80.10.50">
    <property type="match status" value="2"/>
</dbReference>
<dbReference type="InterPro" id="IPR005821">
    <property type="entry name" value="Ion_trans_dom"/>
</dbReference>
<evidence type="ECO:0000256" key="20">
    <source>
        <dbReference type="ARBA" id="ARBA00023170"/>
    </source>
</evidence>
<dbReference type="Gene3D" id="1.10.490.160">
    <property type="match status" value="3"/>
</dbReference>
<feature type="transmembrane region" description="Helical" evidence="31">
    <location>
        <begin position="4378"/>
        <end position="4398"/>
    </location>
</feature>
<evidence type="ECO:0000256" key="2">
    <source>
        <dbReference type="ARBA" id="ARBA00014291"/>
    </source>
</evidence>
<keyword evidence="7" id="KW-0107">Calcium channel</keyword>
<evidence type="ECO:0000256" key="7">
    <source>
        <dbReference type="ARBA" id="ARBA00022673"/>
    </source>
</evidence>
<keyword evidence="8 31" id="KW-0812">Transmembrane</keyword>
<evidence type="ECO:0000256" key="22">
    <source>
        <dbReference type="ARBA" id="ARBA00023303"/>
    </source>
</evidence>
<evidence type="ECO:0000256" key="24">
    <source>
        <dbReference type="ARBA" id="ARBA00032832"/>
    </source>
</evidence>
<dbReference type="SUPFAM" id="SSF100909">
    <property type="entry name" value="IP3 receptor type 1 binding core, domain 2"/>
    <property type="match status" value="2"/>
</dbReference>
<dbReference type="GO" id="GO:0014808">
    <property type="term" value="P:release of sequestered calcium ion into cytosol by sarcoplasmic reticulum"/>
    <property type="evidence" value="ECO:0007669"/>
    <property type="project" value="TreeGrafter"/>
</dbReference>
<dbReference type="CDD" id="cd12879">
    <property type="entry name" value="SPRY3_RyR"/>
    <property type="match status" value="1"/>
</dbReference>
<feature type="region of interest" description="Disordered" evidence="30">
    <location>
        <begin position="2864"/>
        <end position="2892"/>
    </location>
</feature>
<sequence length="5086" mass="575819">MEIVEDDQVVLQCTATVLKEQIKLCLSCEGFGNRLCFLETTSNAQNVPPDLAICSFILEQSLSVRALQEMLANTVEMTEAVNLDKWSSQGGGHRTLLYGHAILLRHCHSGMYLSCLTTSRSLTDKLAFDVGLQEDSTGEACWWTIHPASKQRSEGEKVRVGDDLILVSVSSERYLHLSYASGDLMVDASFMQTLWNMNPVCSGCELAEGYLTGGHVLRLFHGHMDECLAISSADQGDDQRRNAHYEGGAVCSQARSLWRLEPLRISWSGSHMKWGQAFRVRHITTGRYLCLDEEKGLMVLDPQRANTKMSAFCFRASKEKTEVAQKRDVEGMGTPEIKYGESMCFVQHVSTGLWLTYASVDAKSARLGPLKRKAILHQEGHMDDALTVARSQTEESQAARMIYSTTGLFNQFIKGLDSLSGKNKSATPVSLPLDAVVLSLQDLIFYFRPPEEELEHEEKQTKLRSLRNRQNLFQEEGMITLVLNCIDRLNVYNTAAHFSEFAGEEAAESWKEIVNLLYELLASLIRGNRANCALFCDNLDWIVSKLDRLEASSGILEVLYCVLIESPEVLNIIQENHIKSIISLLDKHGRNHKVLDVLRSLCVCNGVAVRSNQNLITENLLPGRDLLLQTNIISYVSSVRPNIFLGTCEGSTQYKKWYYEVMVDYVEPFMTAQPAHLRVGWAMTEGYSPYPGGREGWGSNGVGDDLYSYGFDGQHLWSGHVPRVVASPNEHILAADDVVSCCLDLSVPSISFRINGHPVQGMFENFNLDGLFFPVISFSAGVKARFLLGGRHGDFKFLPPPGYAPCYEALLPKERMRIEPIKEYKHDFDGVRNLLGPMQSLTHTSFTPCPVDTVQIVLPPHLERIREKLAENIHELWAVTRIEQGWTYGPFRDDNKKLHPCLVDFQSLPEPERNYNLQMSGETLKTLLALGCHVGMGDEKAEENLKKIKLPKTYVMSSGYKPAPLDLSHVKLTPNQNTLVEKLAENGHNVWARDRVRQGWTYSIVQDIMNKRNPRLVPYNLLDEKTKKTNRDSVCAAVRTLIGYGYNIEPPDQESSGHGVESARGDKVRLFRAEKSYAVTQGKWYFEFEAVTVGEMRVGWARPSVRANTELGADDLAYVFNGFKAQRWHVGNEPFGRQWQSGDVVGCMIDLNEMNIMFTLNGEMLISDSGSEMAFKDIEIGEGFIPVCSLGLSQVGRINLGQNVSSLRYFAICGLQEGFEPFAINMKRDITMWFSKSLPQFVPVPADHNHIEVSRVDGTVDSAPCLKMTHKTFGSQNANTDMLFLRLSMPVQFHETFKVQAGTTPLTRALTIPEEEVVEVDPDSEFEVLKKSASRKEQEEKEKEPSVPKEIPAIKGENEKDASSEKGKKRGFLFKAKKAALITPPPVVPTVPRLVEDVVPDDRDDPEIILNTTTYYYSVRIFAGQEPGGVWVGWVTPDYHQYDQNFDLSKVRSGTVTVGDDKGNIHDSMKHSNCYMVWGGDFSNSSQQARFSQEDLVIGCLVDLATGLMTFTANGKEVNTFYQVEPNTKLFPAVFVQPYSQNMLQLELGKLKNIMPISAAMFHSERKNPVPQCPPRLDVQMLTPVVWSRMPNHFLTPEVVRVSERHGWSVECSEPLTMMALHIPEENRCIDILELSERLDLLKFHYHTLMLYCAVCALGNNRVAHALCSHVDESQLFYAIENTYLPGPLRSGYYDLLISIHLESAKRARLLTNKEFIVPMTPETLSITLYPDAERAHALPGVGLTTCLRPEPHFSHVNFVGTDPDLYTLSPVIPLEILKTKAISMLTEAVKDGTQAMRDPVGGSVEFHFVPILKLVSTLLIMGIFDDDDVKHILKMIEPSVFNGGGEAEPPAEEAEGEKAEEEQEPATKEEGEEAKEEEEGHEGELEDEGVGEEGEEEEEEEELKELKADKDEEEEEEHLEKEGEGEGEGGGEKVDGEKAEEEKEAESDEAKEEEEGLEEGLLQMTLPESVKLQMCNLLQYFCDCELRHRVEAIIAFSEQFVLQLQNNQRHRYNELMQAFTMTAAETARKTREFRSPPQEQVIMLTNFKHGPEEEDCPVPEDIRESLQQFHNDLLAHCGVHIEEEEEEEEVDTSLRGRLLSLVEKVKNLRKKKEEEEPEPEEEAKPSTLQELISHTMIHWAQESFIQNPELVRLMFSLLHRQYDGLGELIRALPKAYTINAVSVQDTMDLLECLGQIRSLLIVQMGPEEERLMIQSIGNIMNNKVFYQHPNLMRALGMHETVMEVMVNVLGGGGDSKEIRFPQMVTNCCRFLCYFCRISRQNQRSMFDHLSYLLQNSGIGLGMRGSTPLDVAAASCIDNNELALALQEQDLEKVVTYLAGCGLQSCPMLLSKGYPDIGWNPCGGERYLDFLRFAVFVNGESVEENANVVVRLLIRRPECFGPALRGEGGNGLLAAIEEAIKISEDPARDGPTVKKDRRFPMFGGEEQQEENRVHLGNAIMSFYSALIDLLGRCAPEMHLIQAGKGEALRIRAILRSLVPIEDLVGVISLPVHIPAFGKDGHIIEPKMSASFVPDHKASMVLFLDRVYGIDNQDFLLHVLEVGFLPDMRAAASLDTAAFSTTEMALALNRYLCSAVLPLLTKCAPLFAGTDHRAIMIDSMLHTVYRLSRGRALTKAQRDVIEDCLMSLCKYLRPSMLQHLLRRLVFDVPILNEYAKMPLKLLTNHYERCWKYYCLPNGWANFGVTSEEELHLSRKLFWGIFESLAHKKFDAELFKIAMPCICAIAGAIPPDYVDASYTNTEKKASVDAEGNFDPKPVETTNTIIPEKLDAFINKYAEHTHDKWAFEKIQNNWTYGELLDENAKTHPMLRPYKTFSEKDKEIYRWPIKESIKAMIAWEWTIEKARDGEEDKAEKKKTRKISQTAQATYDPSHGYSPQPIDISGMALSRELQSMAEQLAENYHNTWGRKKKMELQAKGGGTHPLLVPYDTLTAKEKARDREKAQDLLKFLQLNGYAVTRGLKDMEQDISSIEKRFAYGFLQKLLKWMDIAQEFIAHLEAVVSSGRVEKSPHEQEIKFFAKILLPLVNQYFKNHCLYFLSTPAKVLGSGGHSSNKEKEMIASIFCKLAALVRHRVSLFGTDASAVVNCLHILSRSLDARTVMKSGPEIVKAGLRSFFESAADDIEKMVENLKLGKVSSRNQVKGVSQNINYTTIALLPVLTSLFDHIAQHQFGDDVILDDLQISCYRIMCSIYSLATVKTPHVERHRPALGECLAHLAAAMPVAFLEPHLNEFNAYSVYTTKTPRERAILGLPSHVQELCPDIPDLDVLMKEIGDLAESGARYTEMPHVIEITLPMLCNYLPRWWERGIENFPELDGQLCTEVTSEHLNQMLGSIMKIVVNNLGIDEASWMKRLAVFAQPIVSRAKPEMLKSHFIPTMEKLKKRCAKVVAEEEHMRMEGKTDSDNEACTIRDEFAVLCRDLYALYPLLIRYVDNNRARWLTCPDQDAEELFRMVGEVFIFWSKSHNFKREEQNFVVMNEINNMSFLTADSKSKMSKAGDGEGGGSDVERTKKKRRGDRYSVQTSLIVASLKKMLPIGLNMCSPADQELINLAKIRYSLKDTDEEVREFLQNNLHLQGKVEDPSMRWQMALYKETSGKAEDADAPEKVVKRVQEVSAVLYHIDVTEHPFKSKKMVWHKLLSKQRRRAVVACFRMTPLYNIPRHRASNMFLDGYKRNWIETEGYSFEDKMIDDLSKAMEEEEEEDEETESKPDPLHQLILHFSRTALTEKSKLDEDFLYIAYADIMAKSCHIGEEDEGGEEGGEEMSFEEKEMEKQRLLYQQSRLHTRGAAEMVLQMISACKGETGAMVSSTLKLGISILNGGNSDVQQRMLDYLKDKKDVGFFLSVQALMQTCSVLDLNAFERQNKAEGLGMVSEEGTNIKLERDEKVMADDEFTCDLFRFLQLLCEGHNNDFQNYLRTQTGSTTTINIIICTVDYLLRLQESISDFYWYYSGKDIIDEPGKRNFSKAMTVAKQVFNSLTEYIQGPCTGNQQSLAHSRLWDAVVGFLHVFAHMMMKLAQMHPAPGLRNGDHFWSRTHSEDSSQIGLLKELLDLQKDMVVMLLSLLEGNVVNGTIARQMVDMLVESSSNVEMILKFFDMFLKLKDIVASDAFRDYVTDPRGLISKKDFQKAMDSQKQYSPSEIQFLLSCSEADENEMINFEEFADRFQEPAKDIGFNIAVLLTNLSEHVPHDTRLQNFLEQAESVLNYFRPFLGRIEIMGASRRIERIYFEISEANRTQWEMPQVRESKRQFIFDVVNEGGESEKMELFVNFCEDTIFEMNIASQISEQEEEEKEDDDEEEGGGEGEGGEGGEGEEANGEEGPPESSSAFADFLNSVVNFLKMFTFRNLRRQYRRVRKMTIKEMVVGLAMFVWTILMGILHFIYSICKGFFLLIWNTLFGGGLVEGAKKMTVTDILASMPDPTQDEVHGDLPAEPGAREEQEAGGAADLDAGGGEEMEEDDKEKEGGRMPGFDTPGGLGDIGEPTTVEPPTPEGTPLLKRKLMGSGSEEEEAEPETIEEPPPEPEKADTENGEKAEKEEEAPEEAPKEEVKSKVKAKTQKDKKSAGEDGFELWNELEIQRNKFMNYLSRNFYNLRYLALFIAFAVNFILLFYKVSDSPPGEEEFEGSGMFEGSGVFEGSGAEAEGSGMEDGGGDEDEEEGLVYYFLEESTGYMEPAMAFLAILHTIISFLCIIGYNCLKVPLVIFKREKELARKLEFDGVYVTEQPEDDDIKGQWDRLVLNTPSFPNNYWDKFVKRKVLDKYGDIYGRERIAELLGMDLASLDVSAQQQEKKPEPDNSVFTWITSIDIKYQIWKFGVVFTDNTFLYLVWYMVMSLLGHYNNFFFACHLLDIAMGVKTLRTILSSVTHNGKQLVMTVGLLAVVVYLYTVVAFNFFRKFYNKSEDEDEPDMKCDDMMTCYLFHMYVGVRAGGGIGDEIEDPAGDEYELYRVVFDITFFFFVIVILLAIIQGLIIDAFGELRDQQEQVREDMETKCFICGIGSDYFDTTPHGFETHTLEEHNLANYMFFLMYLINKDETEHTGQESYVWKMYQERCWDFFPAGDCFRKQYEDQLG</sequence>
<feature type="domain" description="MIR" evidence="33">
    <location>
        <begin position="269"/>
        <end position="332"/>
    </location>
</feature>
<dbReference type="Pfam" id="PF00622">
    <property type="entry name" value="SPRY"/>
    <property type="match status" value="3"/>
</dbReference>
<evidence type="ECO:0000256" key="1">
    <source>
        <dbReference type="ARBA" id="ARBA00004326"/>
    </source>
</evidence>
<dbReference type="Pfam" id="PF08709">
    <property type="entry name" value="Ins145_P3_rec"/>
    <property type="match status" value="1"/>
</dbReference>
<dbReference type="Pfam" id="PF01365">
    <property type="entry name" value="RYDR_ITPR"/>
    <property type="match status" value="2"/>
</dbReference>
<evidence type="ECO:0000256" key="12">
    <source>
        <dbReference type="ARBA" id="ARBA00022799"/>
    </source>
</evidence>
<organism evidence="34 35">
    <name type="scientific">Megalops atlanticus</name>
    <name type="common">Tarpon</name>
    <name type="synonym">Clupea gigantea</name>
    <dbReference type="NCBI Taxonomy" id="7932"/>
    <lineage>
        <taxon>Eukaryota</taxon>
        <taxon>Metazoa</taxon>
        <taxon>Chordata</taxon>
        <taxon>Craniata</taxon>
        <taxon>Vertebrata</taxon>
        <taxon>Euteleostomi</taxon>
        <taxon>Actinopterygii</taxon>
        <taxon>Neopterygii</taxon>
        <taxon>Teleostei</taxon>
        <taxon>Elopiformes</taxon>
        <taxon>Megalopidae</taxon>
        <taxon>Megalops</taxon>
    </lineage>
</organism>
<evidence type="ECO:0000256" key="17">
    <source>
        <dbReference type="ARBA" id="ARBA00022989"/>
    </source>
</evidence>
<dbReference type="PANTHER" id="PTHR46399:SF10">
    <property type="entry name" value="RYANODINE RECEPTOR 1"/>
    <property type="match status" value="1"/>
</dbReference>
<feature type="compositionally biased region" description="Basic and acidic residues" evidence="30">
    <location>
        <begin position="4439"/>
        <end position="4455"/>
    </location>
</feature>
<dbReference type="GO" id="GO:0005516">
    <property type="term" value="F:calmodulin binding"/>
    <property type="evidence" value="ECO:0007669"/>
    <property type="project" value="UniProtKB-KW"/>
</dbReference>
<keyword evidence="6" id="KW-0109">Calcium transport</keyword>
<dbReference type="GO" id="GO:0006874">
    <property type="term" value="P:intracellular calcium ion homeostasis"/>
    <property type="evidence" value="ECO:0007669"/>
    <property type="project" value="InterPro"/>
</dbReference>
<keyword evidence="19 31" id="KW-0472">Membrane</keyword>
<feature type="domain" description="B30.2/SPRY" evidence="32">
    <location>
        <begin position="1342"/>
        <end position="1553"/>
    </location>
</feature>
<keyword evidence="18" id="KW-0406">Ion transport</keyword>
<keyword evidence="20" id="KW-0675">Receptor</keyword>
<dbReference type="CDD" id="cd12877">
    <property type="entry name" value="SPRY1_RyR"/>
    <property type="match status" value="1"/>
</dbReference>
<feature type="region of interest" description="Disordered" evidence="30">
    <location>
        <begin position="1329"/>
        <end position="1367"/>
    </location>
</feature>
<dbReference type="InterPro" id="IPR003032">
    <property type="entry name" value="Ryanodine_rcpt"/>
</dbReference>
<dbReference type="SUPFAM" id="SSF47473">
    <property type="entry name" value="EF-hand"/>
    <property type="match status" value="1"/>
</dbReference>
<feature type="transmembrane region" description="Helical" evidence="31">
    <location>
        <begin position="4886"/>
        <end position="4908"/>
    </location>
</feature>
<dbReference type="InterPro" id="IPR036300">
    <property type="entry name" value="MIR_dom_sf"/>
</dbReference>
<dbReference type="Proteomes" id="UP001046870">
    <property type="component" value="Chromosome 9"/>
</dbReference>
<evidence type="ECO:0000256" key="3">
    <source>
        <dbReference type="ARBA" id="ARBA00022448"/>
    </source>
</evidence>
<dbReference type="GO" id="GO:0033017">
    <property type="term" value="C:sarcoplasmic reticulum membrane"/>
    <property type="evidence" value="ECO:0007669"/>
    <property type="project" value="UniProtKB-SubCell"/>
</dbReference>
<dbReference type="FunFam" id="2.60.120.920:FF:000003">
    <property type="entry name" value="ryanodine receptor isoform X2"/>
    <property type="match status" value="1"/>
</dbReference>
<comment type="function">
    <text evidence="27">Cytosolic calcium-activated calcium channel that mediates the release of Ca(2+) from the sarcoplasmic reticulum into the cytosol and thereby plays a key role in triggering muscle contraction following depolarization of T-tubules. Repeated very high-level exercise increases the open probability of the channel and leads to Ca(2+) leaking into the cytoplasm. Can also mediate the release of Ca(2+) from intracellular stores in neurons, and may thereby promote prolonged Ca(2+) signaling in the brain. Required for normal embryonic development of muscle fibers and skeletal muscle. Required for normal heart morphogenesis, skin development and ossification during embryogenesis.</text>
</comment>
<evidence type="ECO:0000256" key="21">
    <source>
        <dbReference type="ARBA" id="ARBA00023286"/>
    </source>
</evidence>
<dbReference type="GO" id="GO:0005790">
    <property type="term" value="C:smooth endoplasmic reticulum"/>
    <property type="evidence" value="ECO:0007669"/>
    <property type="project" value="TreeGrafter"/>
</dbReference>
<evidence type="ECO:0000259" key="32">
    <source>
        <dbReference type="PROSITE" id="PS50188"/>
    </source>
</evidence>
<reference evidence="34" key="1">
    <citation type="submission" date="2021-01" db="EMBL/GenBank/DDBJ databases">
        <authorList>
            <person name="Zahm M."/>
            <person name="Roques C."/>
            <person name="Cabau C."/>
            <person name="Klopp C."/>
            <person name="Donnadieu C."/>
            <person name="Jouanno E."/>
            <person name="Lampietro C."/>
            <person name="Louis A."/>
            <person name="Herpin A."/>
            <person name="Echchiki A."/>
            <person name="Berthelot C."/>
            <person name="Parey E."/>
            <person name="Roest-Crollius H."/>
            <person name="Braasch I."/>
            <person name="Postlethwait J."/>
            <person name="Bobe J."/>
            <person name="Montfort J."/>
            <person name="Bouchez O."/>
            <person name="Begum T."/>
            <person name="Mejri S."/>
            <person name="Adams A."/>
            <person name="Chen W.-J."/>
            <person name="Guiguen Y."/>
        </authorList>
    </citation>
    <scope>NUCLEOTIDE SEQUENCE</scope>
    <source>
        <strain evidence="34">YG-15Mar2019-1</strain>
        <tissue evidence="34">Brain</tissue>
    </source>
</reference>
<feature type="compositionally biased region" description="Basic and acidic residues" evidence="30">
    <location>
        <begin position="1356"/>
        <end position="1366"/>
    </location>
</feature>
<dbReference type="InterPro" id="IPR035762">
    <property type="entry name" value="SPRY3_RyR"/>
</dbReference>
<dbReference type="FunFam" id="1.10.287.70:FF:000017">
    <property type="entry name" value="ryanodine receptor isoform X2"/>
    <property type="match status" value="1"/>
</dbReference>
<dbReference type="Gene3D" id="1.10.287.70">
    <property type="match status" value="1"/>
</dbReference>
<feature type="compositionally biased region" description="Basic and acidic residues" evidence="30">
    <location>
        <begin position="4558"/>
        <end position="4580"/>
    </location>
</feature>
<dbReference type="InterPro" id="IPR043136">
    <property type="entry name" value="B30.2/SPRY_sf"/>
</dbReference>
<dbReference type="PROSITE" id="PS50188">
    <property type="entry name" value="B302_SPRY"/>
    <property type="match status" value="3"/>
</dbReference>
<comment type="subcellular location">
    <subcellularLocation>
        <location evidence="1">Sarcoplasmic reticulum membrane</location>
        <topology evidence="1">Multi-pass membrane protein</topology>
    </subcellularLocation>
</comment>
<evidence type="ECO:0000256" key="4">
    <source>
        <dbReference type="ARBA" id="ARBA00022473"/>
    </source>
</evidence>
<keyword evidence="5" id="KW-0597">Phosphoprotein</keyword>
<dbReference type="Pfam" id="PF02815">
    <property type="entry name" value="MIR"/>
    <property type="match status" value="1"/>
</dbReference>
<keyword evidence="14" id="KW-0067">ATP-binding</keyword>
<proteinExistence type="predicted"/>
<dbReference type="SMART" id="SM00449">
    <property type="entry name" value="SPRY"/>
    <property type="match status" value="3"/>
</dbReference>
<dbReference type="InterPro" id="IPR014821">
    <property type="entry name" value="Ins145_P3_rcpt"/>
</dbReference>
<evidence type="ECO:0000259" key="33">
    <source>
        <dbReference type="PROSITE" id="PS50919"/>
    </source>
</evidence>
<keyword evidence="3" id="KW-0813">Transport</keyword>
<dbReference type="InterPro" id="IPR035764">
    <property type="entry name" value="SPRY2_RyR"/>
</dbReference>
<feature type="region of interest" description="Disordered" evidence="30">
    <location>
        <begin position="4299"/>
        <end position="4341"/>
    </location>
</feature>
<evidence type="ECO:0000256" key="26">
    <source>
        <dbReference type="ARBA" id="ARBA00033030"/>
    </source>
</evidence>
<keyword evidence="12" id="KW-0702">S-nitrosylation</keyword>
<evidence type="ECO:0000256" key="23">
    <source>
        <dbReference type="ARBA" id="ARBA00031197"/>
    </source>
</evidence>
<accession>A0A9D3Q0Z7</accession>
<evidence type="ECO:0000256" key="5">
    <source>
        <dbReference type="ARBA" id="ARBA00022553"/>
    </source>
</evidence>
<dbReference type="InterPro" id="IPR003877">
    <property type="entry name" value="SPRY_dom"/>
</dbReference>
<evidence type="ECO:0000313" key="35">
    <source>
        <dbReference type="Proteomes" id="UP001046870"/>
    </source>
</evidence>
<dbReference type="InterPro" id="IPR035761">
    <property type="entry name" value="SPRY1_RyR"/>
</dbReference>
<feature type="compositionally biased region" description="Acidic residues" evidence="30">
    <location>
        <begin position="4467"/>
        <end position="4476"/>
    </location>
</feature>
<evidence type="ECO:0000256" key="14">
    <source>
        <dbReference type="ARBA" id="ARBA00022840"/>
    </source>
</evidence>
<feature type="transmembrane region" description="Helical" evidence="31">
    <location>
        <begin position="4608"/>
        <end position="4626"/>
    </location>
</feature>